<accession>C6BSG5</accession>
<dbReference type="PANTHER" id="PTHR11933:SF5">
    <property type="entry name" value="MITOCHONDRIAL TRNA-SPECIFIC 2-THIOURIDYLASE 1"/>
    <property type="match status" value="1"/>
</dbReference>
<dbReference type="eggNOG" id="COG0482">
    <property type="taxonomic scope" value="Bacteria"/>
</dbReference>
<evidence type="ECO:0000256" key="9">
    <source>
        <dbReference type="HAMAP-Rule" id="MF_00144"/>
    </source>
</evidence>
<comment type="function">
    <text evidence="9">Catalyzes the 2-thiolation of uridine at the wobble position (U34) of tRNA, leading to the formation of s(2)U34.</text>
</comment>
<dbReference type="NCBIfam" id="NF001138">
    <property type="entry name" value="PRK00143.1"/>
    <property type="match status" value="1"/>
</dbReference>
<dbReference type="Pfam" id="PF03054">
    <property type="entry name" value="tRNA_Me_trans"/>
    <property type="match status" value="1"/>
</dbReference>
<feature type="active site" description="Nucleophile" evidence="9">
    <location>
        <position position="107"/>
    </location>
</feature>
<dbReference type="Pfam" id="PF20259">
    <property type="entry name" value="tRNA_Me_trans_M"/>
    <property type="match status" value="1"/>
</dbReference>
<evidence type="ECO:0000259" key="11">
    <source>
        <dbReference type="Pfam" id="PF20259"/>
    </source>
</evidence>
<dbReference type="GO" id="GO:0000049">
    <property type="term" value="F:tRNA binding"/>
    <property type="evidence" value="ECO:0007669"/>
    <property type="project" value="UniProtKB-KW"/>
</dbReference>
<evidence type="ECO:0000256" key="5">
    <source>
        <dbReference type="ARBA" id="ARBA00022840"/>
    </source>
</evidence>
<evidence type="ECO:0000256" key="1">
    <source>
        <dbReference type="ARBA" id="ARBA00022555"/>
    </source>
</evidence>
<evidence type="ECO:0000256" key="4">
    <source>
        <dbReference type="ARBA" id="ARBA00022741"/>
    </source>
</evidence>
<dbReference type="HOGENOM" id="CLU_035188_0_0_7"/>
<keyword evidence="7 9" id="KW-1015">Disulfide bond</keyword>
<dbReference type="STRING" id="526222.Desal_1579"/>
<evidence type="ECO:0000256" key="8">
    <source>
        <dbReference type="ARBA" id="ARBA00051542"/>
    </source>
</evidence>
<feature type="disulfide bond" description="Alternate" evidence="9">
    <location>
        <begin position="107"/>
        <end position="204"/>
    </location>
</feature>
<keyword evidence="1 9" id="KW-0820">tRNA-binding</keyword>
<dbReference type="SUPFAM" id="SSF52402">
    <property type="entry name" value="Adenine nucleotide alpha hydrolases-like"/>
    <property type="match status" value="1"/>
</dbReference>
<keyword evidence="12" id="KW-0489">Methyltransferase</keyword>
<keyword evidence="5 9" id="KW-0067">ATP-binding</keyword>
<dbReference type="Gene3D" id="2.40.30.10">
    <property type="entry name" value="Translation factors"/>
    <property type="match status" value="1"/>
</dbReference>
<dbReference type="InterPro" id="IPR046884">
    <property type="entry name" value="MnmA-like_central"/>
</dbReference>
<dbReference type="EMBL" id="CP001649">
    <property type="protein sequence ID" value="ACS79641.1"/>
    <property type="molecule type" value="Genomic_DNA"/>
</dbReference>
<dbReference type="GO" id="GO:0005737">
    <property type="term" value="C:cytoplasm"/>
    <property type="evidence" value="ECO:0007669"/>
    <property type="project" value="UniProtKB-SubCell"/>
</dbReference>
<dbReference type="InterPro" id="IPR014729">
    <property type="entry name" value="Rossmann-like_a/b/a_fold"/>
</dbReference>
<feature type="site" description="Interaction with tRNA" evidence="9">
    <location>
        <position position="132"/>
    </location>
</feature>
<name>C6BSG5_MARSD</name>
<keyword evidence="13" id="KW-1185">Reference proteome</keyword>
<sequence>MDTGFKYPELKDLAAGRKVAMAVSGGADSLLSMVLLKESGADIVAVHGCFLGKEKAEVAVAGLEKRCAELDVSLHVFDLTAEFDRLVVEPFVQEYLRGNTPNPCALCNPEIKFGVLYKAAQELGCDLLGTGHYVRIAEDARYGRVLARGADMGKDQSYFLSLVPRDSVLNAIFPLGGHSKDQTYAELDKRGVEIPLPSESQEICFVPDDDYRQFLIDRKVKLPGPGIAVLSDGTKVGKHNGLWRYTQGQRRGLGISWKAPLYVLDKDMKRNLLIVGTSDELEAGGCIADSFNFLIDFERWPETVYIQTRYRQRSKPARAVQVGSSIKFDFIEPHSRPTPGQIVAVYTEEGAVLGGGIIRE</sequence>
<reference evidence="12 13" key="1">
    <citation type="submission" date="2009-06" db="EMBL/GenBank/DDBJ databases">
        <title>Complete sequence of Desulfovibrio salexigens DSM 2638.</title>
        <authorList>
            <consortium name="US DOE Joint Genome Institute"/>
            <person name="Lucas S."/>
            <person name="Copeland A."/>
            <person name="Lapidus A."/>
            <person name="Glavina del Rio T."/>
            <person name="Tice H."/>
            <person name="Bruce D."/>
            <person name="Goodwin L."/>
            <person name="Pitluck S."/>
            <person name="Munk A.C."/>
            <person name="Brettin T."/>
            <person name="Detter J.C."/>
            <person name="Han C."/>
            <person name="Tapia R."/>
            <person name="Larimer F."/>
            <person name="Land M."/>
            <person name="Hauser L."/>
            <person name="Kyrpides N."/>
            <person name="Anderson I."/>
            <person name="Wall J.D."/>
            <person name="Arkin A.P."/>
            <person name="Dehal P."/>
            <person name="Chivian D."/>
            <person name="Giles B."/>
            <person name="Hazen T.C."/>
        </authorList>
    </citation>
    <scope>NUCLEOTIDE SEQUENCE [LARGE SCALE GENOMIC DNA]</scope>
    <source>
        <strain evidence="13">ATCC 14822 / DSM 2638 / NCIMB 8403 / VKM B-1763</strain>
    </source>
</reference>
<dbReference type="PANTHER" id="PTHR11933">
    <property type="entry name" value="TRNA 5-METHYLAMINOMETHYL-2-THIOURIDYLATE -METHYLTRANSFERASE"/>
    <property type="match status" value="1"/>
</dbReference>
<feature type="active site" description="Cysteine persulfide intermediate" evidence="9">
    <location>
        <position position="204"/>
    </location>
</feature>
<evidence type="ECO:0000256" key="2">
    <source>
        <dbReference type="ARBA" id="ARBA00022679"/>
    </source>
</evidence>
<dbReference type="NCBIfam" id="TIGR00420">
    <property type="entry name" value="trmU"/>
    <property type="match status" value="1"/>
</dbReference>
<dbReference type="InterPro" id="IPR004506">
    <property type="entry name" value="MnmA-like"/>
</dbReference>
<keyword evidence="2 9" id="KW-0808">Transferase</keyword>
<dbReference type="Gene3D" id="2.30.30.280">
    <property type="entry name" value="Adenine nucleotide alpha hydrolases-like domains"/>
    <property type="match status" value="1"/>
</dbReference>
<comment type="caution">
    <text evidence="9">Lacks conserved residue(s) required for the propagation of feature annotation.</text>
</comment>
<dbReference type="GO" id="GO:0008168">
    <property type="term" value="F:methyltransferase activity"/>
    <property type="evidence" value="ECO:0007669"/>
    <property type="project" value="UniProtKB-KW"/>
</dbReference>
<evidence type="ECO:0000256" key="3">
    <source>
        <dbReference type="ARBA" id="ARBA00022694"/>
    </source>
</evidence>
<dbReference type="AlphaFoldDB" id="C6BSG5"/>
<organism evidence="12 13">
    <name type="scientific">Maridesulfovibrio salexigens (strain ATCC 14822 / DSM 2638 / NCIMB 8403 / VKM B-1763)</name>
    <name type="common">Desulfovibrio salexigens</name>
    <dbReference type="NCBI Taxonomy" id="526222"/>
    <lineage>
        <taxon>Bacteria</taxon>
        <taxon>Pseudomonadati</taxon>
        <taxon>Thermodesulfobacteriota</taxon>
        <taxon>Desulfovibrionia</taxon>
        <taxon>Desulfovibrionales</taxon>
        <taxon>Desulfovibrionaceae</taxon>
        <taxon>Maridesulfovibrio</taxon>
    </lineage>
</organism>
<comment type="subcellular location">
    <subcellularLocation>
        <location evidence="9">Cytoplasm</location>
    </subcellularLocation>
</comment>
<dbReference type="CDD" id="cd01998">
    <property type="entry name" value="MnmA_TRMU-like"/>
    <property type="match status" value="1"/>
</dbReference>
<evidence type="ECO:0000256" key="6">
    <source>
        <dbReference type="ARBA" id="ARBA00022884"/>
    </source>
</evidence>
<proteinExistence type="inferred from homology"/>
<comment type="catalytic activity">
    <reaction evidence="8 9">
        <text>S-sulfanyl-L-cysteinyl-[protein] + uridine(34) in tRNA + AH2 + ATP = 2-thiouridine(34) in tRNA + L-cysteinyl-[protein] + A + AMP + diphosphate + H(+)</text>
        <dbReference type="Rhea" id="RHEA:47032"/>
        <dbReference type="Rhea" id="RHEA-COMP:10131"/>
        <dbReference type="Rhea" id="RHEA-COMP:11726"/>
        <dbReference type="Rhea" id="RHEA-COMP:11727"/>
        <dbReference type="Rhea" id="RHEA-COMP:11728"/>
        <dbReference type="ChEBI" id="CHEBI:13193"/>
        <dbReference type="ChEBI" id="CHEBI:15378"/>
        <dbReference type="ChEBI" id="CHEBI:17499"/>
        <dbReference type="ChEBI" id="CHEBI:29950"/>
        <dbReference type="ChEBI" id="CHEBI:30616"/>
        <dbReference type="ChEBI" id="CHEBI:33019"/>
        <dbReference type="ChEBI" id="CHEBI:61963"/>
        <dbReference type="ChEBI" id="CHEBI:65315"/>
        <dbReference type="ChEBI" id="CHEBI:87170"/>
        <dbReference type="ChEBI" id="CHEBI:456215"/>
        <dbReference type="EC" id="2.8.1.13"/>
    </reaction>
</comment>
<evidence type="ECO:0000256" key="7">
    <source>
        <dbReference type="ARBA" id="ARBA00023157"/>
    </source>
</evidence>
<feature type="binding site" evidence="9">
    <location>
        <position position="131"/>
    </location>
    <ligand>
        <name>ATP</name>
        <dbReference type="ChEBI" id="CHEBI:30616"/>
    </ligand>
</feature>
<dbReference type="EC" id="2.8.1.13" evidence="9"/>
<evidence type="ECO:0000313" key="12">
    <source>
        <dbReference type="EMBL" id="ACS79641.1"/>
    </source>
</evidence>
<dbReference type="GO" id="GO:0005524">
    <property type="term" value="F:ATP binding"/>
    <property type="evidence" value="ECO:0007669"/>
    <property type="project" value="UniProtKB-KW"/>
</dbReference>
<keyword evidence="3 9" id="KW-0819">tRNA processing</keyword>
<dbReference type="InterPro" id="IPR046885">
    <property type="entry name" value="MnmA-like_C"/>
</dbReference>
<keyword evidence="4 9" id="KW-0547">Nucleotide-binding</keyword>
<feature type="region of interest" description="Interaction with tRNA" evidence="9">
    <location>
        <begin position="309"/>
        <end position="310"/>
    </location>
</feature>
<protein>
    <recommendedName>
        <fullName evidence="9">tRNA-specific 2-thiouridylase MnmA</fullName>
        <ecNumber evidence="9">2.8.1.13</ecNumber>
    </recommendedName>
</protein>
<evidence type="ECO:0000313" key="13">
    <source>
        <dbReference type="Proteomes" id="UP000002601"/>
    </source>
</evidence>
<dbReference type="KEGG" id="dsa:Desal_1579"/>
<dbReference type="Gene3D" id="3.40.50.620">
    <property type="entry name" value="HUPs"/>
    <property type="match status" value="1"/>
</dbReference>
<feature type="domain" description="tRNA-specific 2-thiouridylase MnmA-like C-terminal" evidence="10">
    <location>
        <begin position="285"/>
        <end position="358"/>
    </location>
</feature>
<dbReference type="GO" id="GO:0103016">
    <property type="term" value="F:tRNA-uridine 2-sulfurtransferase activity"/>
    <property type="evidence" value="ECO:0007669"/>
    <property type="project" value="UniProtKB-EC"/>
</dbReference>
<dbReference type="HAMAP" id="MF_00144">
    <property type="entry name" value="tRNA_thiouridyl_MnmA"/>
    <property type="match status" value="1"/>
</dbReference>
<keyword evidence="6 9" id="KW-0694">RNA-binding</keyword>
<feature type="region of interest" description="Interaction with tRNA" evidence="9">
    <location>
        <begin position="154"/>
        <end position="156"/>
    </location>
</feature>
<dbReference type="RefSeq" id="WP_015851459.1">
    <property type="nucleotide sequence ID" value="NC_012881.1"/>
</dbReference>
<dbReference type="Proteomes" id="UP000002601">
    <property type="component" value="Chromosome"/>
</dbReference>
<feature type="site" description="Interaction with tRNA" evidence="9">
    <location>
        <position position="341"/>
    </location>
</feature>
<dbReference type="Pfam" id="PF20258">
    <property type="entry name" value="tRNA_Me_trans_C"/>
    <property type="match status" value="1"/>
</dbReference>
<dbReference type="InterPro" id="IPR023382">
    <property type="entry name" value="MnmA-like_central_sf"/>
</dbReference>
<dbReference type="GO" id="GO:0032259">
    <property type="term" value="P:methylation"/>
    <property type="evidence" value="ECO:0007669"/>
    <property type="project" value="UniProtKB-KW"/>
</dbReference>
<feature type="domain" description="tRNA-specific 2-thiouridylase MnmA-like central" evidence="11">
    <location>
        <begin position="222"/>
        <end position="276"/>
    </location>
</feature>
<gene>
    <name evidence="9" type="primary">mnmA</name>
    <name evidence="12" type="ordered locus">Desal_1579</name>
</gene>
<feature type="binding site" evidence="9">
    <location>
        <begin position="22"/>
        <end position="29"/>
    </location>
    <ligand>
        <name>ATP</name>
        <dbReference type="ChEBI" id="CHEBI:30616"/>
    </ligand>
</feature>
<comment type="similarity">
    <text evidence="9">Belongs to the MnmA/TRMU family.</text>
</comment>
<dbReference type="GO" id="GO:0002143">
    <property type="term" value="P:tRNA wobble position uridine thiolation"/>
    <property type="evidence" value="ECO:0007669"/>
    <property type="project" value="TreeGrafter"/>
</dbReference>
<dbReference type="OrthoDB" id="9800696at2"/>
<evidence type="ECO:0000259" key="10">
    <source>
        <dbReference type="Pfam" id="PF20258"/>
    </source>
</evidence>
<keyword evidence="9" id="KW-0963">Cytoplasm</keyword>